<evidence type="ECO:0000256" key="8">
    <source>
        <dbReference type="PIRSR" id="PIRSR614732-2"/>
    </source>
</evidence>
<evidence type="ECO:0000256" key="3">
    <source>
        <dbReference type="ARBA" id="ARBA00022793"/>
    </source>
</evidence>
<evidence type="ECO:0000256" key="6">
    <source>
        <dbReference type="HAMAP-Rule" id="MF_01200"/>
    </source>
</evidence>
<feature type="binding site" evidence="6 8">
    <location>
        <position position="34"/>
    </location>
    <ligand>
        <name>substrate</name>
    </ligand>
</feature>
<dbReference type="NCBIfam" id="NF001273">
    <property type="entry name" value="PRK00230.1"/>
    <property type="match status" value="1"/>
</dbReference>
<dbReference type="NCBIfam" id="TIGR01740">
    <property type="entry name" value="pyrF"/>
    <property type="match status" value="1"/>
</dbReference>
<evidence type="ECO:0000256" key="5">
    <source>
        <dbReference type="ARBA" id="ARBA00023239"/>
    </source>
</evidence>
<evidence type="ECO:0000259" key="9">
    <source>
        <dbReference type="SMART" id="SM00934"/>
    </source>
</evidence>
<comment type="catalytic activity">
    <reaction evidence="6">
        <text>orotidine 5'-phosphate + H(+) = UMP + CO2</text>
        <dbReference type="Rhea" id="RHEA:11596"/>
        <dbReference type="ChEBI" id="CHEBI:15378"/>
        <dbReference type="ChEBI" id="CHEBI:16526"/>
        <dbReference type="ChEBI" id="CHEBI:57538"/>
        <dbReference type="ChEBI" id="CHEBI:57865"/>
        <dbReference type="EC" id="4.1.1.23"/>
    </reaction>
</comment>
<dbReference type="EMBL" id="LIAT01000032">
    <property type="protein sequence ID" value="KRO45167.1"/>
    <property type="molecule type" value="Genomic_DNA"/>
</dbReference>
<feature type="domain" description="Orotidine 5'-phosphate decarboxylase" evidence="9">
    <location>
        <begin position="6"/>
        <end position="224"/>
    </location>
</feature>
<dbReference type="EC" id="4.1.1.23" evidence="6"/>
<evidence type="ECO:0000313" key="10">
    <source>
        <dbReference type="EMBL" id="KRO45167.1"/>
    </source>
</evidence>
<dbReference type="HAMAP" id="MF_01200_B">
    <property type="entry name" value="OMPdecase_type1_B"/>
    <property type="match status" value="1"/>
</dbReference>
<organism evidence="10 11">
    <name type="scientific">Actinobacteria bacterium BACL2 MAG-120813-bin23</name>
    <dbReference type="NCBI Taxonomy" id="1655569"/>
    <lineage>
        <taxon>Bacteria</taxon>
        <taxon>Bacillati</taxon>
        <taxon>Actinomycetota</taxon>
        <taxon>Actinomycetes</taxon>
        <taxon>Actinomycetes incertae sedis</taxon>
        <taxon>ac1 cluster</taxon>
    </lineage>
</organism>
<dbReference type="InterPro" id="IPR014732">
    <property type="entry name" value="OMPdecase"/>
</dbReference>
<dbReference type="InterPro" id="IPR001754">
    <property type="entry name" value="OMPdeCOase_dom"/>
</dbReference>
<dbReference type="InterPro" id="IPR011060">
    <property type="entry name" value="RibuloseP-bd_barrel"/>
</dbReference>
<comment type="caution">
    <text evidence="10">The sequence shown here is derived from an EMBL/GenBank/DDBJ whole genome shotgun (WGS) entry which is preliminary data.</text>
</comment>
<keyword evidence="3 6" id="KW-0210">Decarboxylase</keyword>
<dbReference type="PANTHER" id="PTHR32119">
    <property type="entry name" value="OROTIDINE 5'-PHOSPHATE DECARBOXYLASE"/>
    <property type="match status" value="1"/>
</dbReference>
<dbReference type="SMART" id="SM00934">
    <property type="entry name" value="OMPdecase"/>
    <property type="match status" value="1"/>
</dbReference>
<dbReference type="UniPathway" id="UPA00070">
    <property type="reaction ID" value="UER00120"/>
</dbReference>
<sequence length="229" mass="24567">MKSNSQVILALDSSDIPSTMEMIEKTREYIGIYKLGLEFYLAQGKEGVKEIQKRFSGIEIFLDLKLHDISNTVAGACRSIADLSPRFLTVHASGGSKMIAAASSSLPKVEITAVTILTSLDQEALLAMGFKEKIEDLTLALAKNAVNSGAKAIVSSPQEVSFLRQHLGKAVTLITPGVRPVGAERDDQERVMTPKQAIEAGADFVVIGRPITKATDPKQAAEAITASLR</sequence>
<dbReference type="AlphaFoldDB" id="A0A0R2Q4M9"/>
<dbReference type="CDD" id="cd04725">
    <property type="entry name" value="OMP_decarboxylase_like"/>
    <property type="match status" value="1"/>
</dbReference>
<keyword evidence="5 6" id="KW-0456">Lyase</keyword>
<feature type="active site" description="For OMPdecase activity" evidence="7">
    <location>
        <position position="68"/>
    </location>
</feature>
<dbReference type="Gene3D" id="3.20.20.70">
    <property type="entry name" value="Aldolase class I"/>
    <property type="match status" value="1"/>
</dbReference>
<comment type="similarity">
    <text evidence="6">Belongs to the OMP decarboxylase family. Type 1 subfamily.</text>
</comment>
<feature type="binding site" evidence="6 8">
    <location>
        <position position="179"/>
    </location>
    <ligand>
        <name>substrate</name>
    </ligand>
</feature>
<feature type="active site" description="For OMPdecase activity" evidence="7">
    <location>
        <position position="65"/>
    </location>
</feature>
<dbReference type="InterPro" id="IPR013785">
    <property type="entry name" value="Aldolase_TIM"/>
</dbReference>
<dbReference type="Proteomes" id="UP000054212">
    <property type="component" value="Unassembled WGS sequence"/>
</dbReference>
<evidence type="ECO:0000313" key="11">
    <source>
        <dbReference type="Proteomes" id="UP000054212"/>
    </source>
</evidence>
<evidence type="ECO:0000256" key="1">
    <source>
        <dbReference type="ARBA" id="ARBA00002356"/>
    </source>
</evidence>
<evidence type="ECO:0000256" key="2">
    <source>
        <dbReference type="ARBA" id="ARBA00004861"/>
    </source>
</evidence>
<accession>A0A0R2Q4M9</accession>
<comment type="pathway">
    <text evidence="2 6">Pyrimidine metabolism; UMP biosynthesis via de novo pathway; UMP from orotate: step 2/2.</text>
</comment>
<dbReference type="GO" id="GO:0044205">
    <property type="term" value="P:'de novo' UMP biosynthetic process"/>
    <property type="evidence" value="ECO:0007669"/>
    <property type="project" value="UniProtKB-UniRule"/>
</dbReference>
<name>A0A0R2Q4M9_9ACTN</name>
<dbReference type="InterPro" id="IPR047596">
    <property type="entry name" value="OMPdecase_bac"/>
</dbReference>
<reference evidence="10 11" key="1">
    <citation type="submission" date="2015-10" db="EMBL/GenBank/DDBJ databases">
        <title>Metagenome-Assembled Genomes uncover a global brackish microbiome.</title>
        <authorList>
            <person name="Hugerth L.W."/>
            <person name="Larsson J."/>
            <person name="Alneberg J."/>
            <person name="Lindh M.V."/>
            <person name="Legrand C."/>
            <person name="Pinhassi J."/>
            <person name="Andersson A.F."/>
        </authorList>
    </citation>
    <scope>NUCLEOTIDE SEQUENCE [LARGE SCALE GENOMIC DNA]</scope>
    <source>
        <strain evidence="10">BACL2 MAG-120813-bin23</strain>
    </source>
</reference>
<keyword evidence="4 6" id="KW-0665">Pyrimidine biosynthesis</keyword>
<comment type="subunit">
    <text evidence="6">Homodimer.</text>
</comment>
<feature type="binding site" evidence="6 8">
    <location>
        <position position="188"/>
    </location>
    <ligand>
        <name>substrate</name>
    </ligand>
</feature>
<feature type="binding site" evidence="6">
    <location>
        <begin position="63"/>
        <end position="72"/>
    </location>
    <ligand>
        <name>substrate</name>
    </ligand>
</feature>
<dbReference type="Pfam" id="PF00215">
    <property type="entry name" value="OMPdecase"/>
    <property type="match status" value="1"/>
</dbReference>
<dbReference type="SUPFAM" id="SSF51366">
    <property type="entry name" value="Ribulose-phoshate binding barrel"/>
    <property type="match status" value="1"/>
</dbReference>
<dbReference type="PANTHER" id="PTHR32119:SF2">
    <property type="entry name" value="OROTIDINE 5'-PHOSPHATE DECARBOXYLASE"/>
    <property type="match status" value="1"/>
</dbReference>
<feature type="binding site" evidence="6 8">
    <location>
        <position position="209"/>
    </location>
    <ligand>
        <name>substrate</name>
    </ligand>
</feature>
<dbReference type="GO" id="GO:0006207">
    <property type="term" value="P:'de novo' pyrimidine nucleobase biosynthetic process"/>
    <property type="evidence" value="ECO:0007669"/>
    <property type="project" value="InterPro"/>
</dbReference>
<feature type="active site" description="Proton donor" evidence="6">
    <location>
        <position position="65"/>
    </location>
</feature>
<feature type="binding site" evidence="6 8">
    <location>
        <position position="208"/>
    </location>
    <ligand>
        <name>substrate</name>
    </ligand>
</feature>
<gene>
    <name evidence="6" type="primary">pyrF</name>
    <name evidence="10" type="ORF">ABR61_01175</name>
</gene>
<proteinExistence type="inferred from homology"/>
<dbReference type="GO" id="GO:0005829">
    <property type="term" value="C:cytosol"/>
    <property type="evidence" value="ECO:0007669"/>
    <property type="project" value="TreeGrafter"/>
</dbReference>
<protein>
    <recommendedName>
        <fullName evidence="6">Orotidine 5'-phosphate decarboxylase</fullName>
        <ecNumber evidence="6">4.1.1.23</ecNumber>
    </recommendedName>
    <alternativeName>
        <fullName evidence="6">OMP decarboxylase</fullName>
        <shortName evidence="6">OMPDCase</shortName>
        <shortName evidence="6">OMPdecase</shortName>
    </alternativeName>
</protein>
<feature type="binding site" evidence="6 8">
    <location>
        <position position="12"/>
    </location>
    <ligand>
        <name>substrate</name>
    </ligand>
</feature>
<feature type="binding site" evidence="6 8">
    <location>
        <position position="118"/>
    </location>
    <ligand>
        <name>substrate</name>
    </ligand>
</feature>
<evidence type="ECO:0000256" key="7">
    <source>
        <dbReference type="PIRSR" id="PIRSR614732-1"/>
    </source>
</evidence>
<dbReference type="GO" id="GO:0004590">
    <property type="term" value="F:orotidine-5'-phosphate decarboxylase activity"/>
    <property type="evidence" value="ECO:0007669"/>
    <property type="project" value="UniProtKB-UniRule"/>
</dbReference>
<evidence type="ECO:0000256" key="4">
    <source>
        <dbReference type="ARBA" id="ARBA00022975"/>
    </source>
</evidence>
<feature type="active site" description="For OMPdecase activity" evidence="7">
    <location>
        <position position="63"/>
    </location>
</feature>
<comment type="function">
    <text evidence="1 6">Catalyzes the decarboxylation of orotidine 5'-monophosphate (OMP) to uridine 5'-monophosphate (UMP).</text>
</comment>